<reference evidence="2" key="1">
    <citation type="journal article" date="2014" name="Int. J. Syst. Evol. Microbiol.">
        <title>Complete genome sequence of Corynebacterium casei LMG S-19264T (=DSM 44701T), isolated from a smear-ripened cheese.</title>
        <authorList>
            <consortium name="US DOE Joint Genome Institute (JGI-PGF)"/>
            <person name="Walter F."/>
            <person name="Albersmeier A."/>
            <person name="Kalinowski J."/>
            <person name="Ruckert C."/>
        </authorList>
    </citation>
    <scope>NUCLEOTIDE SEQUENCE</scope>
    <source>
        <strain evidence="2">JCM 3276</strain>
    </source>
</reference>
<comment type="caution">
    <text evidence="2">The sequence shown here is derived from an EMBL/GenBank/DDBJ whole genome shotgun (WGS) entry which is preliminary data.</text>
</comment>
<gene>
    <name evidence="2" type="ORF">GCM10010171_07440</name>
</gene>
<evidence type="ECO:0008006" key="4">
    <source>
        <dbReference type="Google" id="ProtNLM"/>
    </source>
</evidence>
<evidence type="ECO:0000313" key="3">
    <source>
        <dbReference type="Proteomes" id="UP000660680"/>
    </source>
</evidence>
<dbReference type="PANTHER" id="PTHR30032">
    <property type="entry name" value="N-ACETYLMURAMOYL-L-ALANINE AMIDASE-RELATED"/>
    <property type="match status" value="1"/>
</dbReference>
<protein>
    <recommendedName>
        <fullName evidence="4">Cell wall-binding repeat-containing protein</fullName>
    </recommendedName>
</protein>
<keyword evidence="1" id="KW-0732">Signal</keyword>
<dbReference type="Pfam" id="PF04122">
    <property type="entry name" value="CW_binding_2"/>
    <property type="match status" value="3"/>
</dbReference>
<keyword evidence="3" id="KW-1185">Reference proteome</keyword>
<dbReference type="PANTHER" id="PTHR30032:SF8">
    <property type="entry name" value="GERMINATION-SPECIFIC N-ACETYLMURAMOYL-L-ALANINE AMIDASE"/>
    <property type="match status" value="1"/>
</dbReference>
<dbReference type="Gene3D" id="3.40.50.12090">
    <property type="match status" value="1"/>
</dbReference>
<sequence>MRYRHFRALAACAATAAVLAGGVAAGAGTAAAAVDDTCRTADKVGTTTALRYAGRDRYTTAVCVSRGTWADAATADAKEPYLAKAVVLARGDDFPDALAGGPLAGHLGAPLLLTTPTALRTEVREEILRVLPSGGTVYLLGSTASLSAGVESAIKQLGYATKRLAGANRFETAIKIADELPDTSRFFVTTGMDFPDALAAGSLAAAINRQGDETWALMFTNDSVMPAATATFMRQRRTQFGAWTLATAGRAADTAAVNAFGAGSLTDRFVGRNRFETAALVAGQYVVDGALRGEGVGIANGMNFPDALAGTPTLAVYGEPLLLAQDTVLPAETRAFLERTAGKAPGMDGDPATANIDIFGSAAVVSDAVKNAAVQAFTP</sequence>
<dbReference type="InterPro" id="IPR051922">
    <property type="entry name" value="Bact_Sporulation_Assoc"/>
</dbReference>
<organism evidence="2 3">
    <name type="scientific">Actinokineospora fastidiosa</name>
    <dbReference type="NCBI Taxonomy" id="1816"/>
    <lineage>
        <taxon>Bacteria</taxon>
        <taxon>Bacillati</taxon>
        <taxon>Actinomycetota</taxon>
        <taxon>Actinomycetes</taxon>
        <taxon>Pseudonocardiales</taxon>
        <taxon>Pseudonocardiaceae</taxon>
        <taxon>Actinokineospora</taxon>
    </lineage>
</organism>
<dbReference type="InterPro" id="IPR007253">
    <property type="entry name" value="Cell_wall-bd_2"/>
</dbReference>
<dbReference type="RefSeq" id="WP_189208840.1">
    <property type="nucleotide sequence ID" value="NZ_BMRB01000001.1"/>
</dbReference>
<feature type="chain" id="PRO_5037369277" description="Cell wall-binding repeat-containing protein" evidence="1">
    <location>
        <begin position="33"/>
        <end position="379"/>
    </location>
</feature>
<dbReference type="Proteomes" id="UP000660680">
    <property type="component" value="Unassembled WGS sequence"/>
</dbReference>
<dbReference type="AlphaFoldDB" id="A0A918L7I7"/>
<proteinExistence type="predicted"/>
<accession>A0A918L7I7</accession>
<name>A0A918L7I7_9PSEU</name>
<evidence type="ECO:0000313" key="2">
    <source>
        <dbReference type="EMBL" id="GGS17523.1"/>
    </source>
</evidence>
<dbReference type="EMBL" id="BMRB01000001">
    <property type="protein sequence ID" value="GGS17523.1"/>
    <property type="molecule type" value="Genomic_DNA"/>
</dbReference>
<reference evidence="2" key="2">
    <citation type="submission" date="2020-09" db="EMBL/GenBank/DDBJ databases">
        <authorList>
            <person name="Sun Q."/>
            <person name="Ohkuma M."/>
        </authorList>
    </citation>
    <scope>NUCLEOTIDE SEQUENCE</scope>
    <source>
        <strain evidence="2">JCM 3276</strain>
    </source>
</reference>
<feature type="signal peptide" evidence="1">
    <location>
        <begin position="1"/>
        <end position="32"/>
    </location>
</feature>
<evidence type="ECO:0000256" key="1">
    <source>
        <dbReference type="SAM" id="SignalP"/>
    </source>
</evidence>